<evidence type="ECO:0000313" key="2">
    <source>
        <dbReference type="EMBL" id="NYI78707.1"/>
    </source>
</evidence>
<accession>A0A7Z0DNF5</accession>
<dbReference type="RefSeq" id="WP_179659013.1">
    <property type="nucleotide sequence ID" value="NZ_JACBZR010000001.1"/>
</dbReference>
<dbReference type="AlphaFoldDB" id="A0A7Z0DNF5"/>
<evidence type="ECO:0000313" key="3">
    <source>
        <dbReference type="Proteomes" id="UP000564496"/>
    </source>
</evidence>
<feature type="region of interest" description="Disordered" evidence="1">
    <location>
        <begin position="89"/>
        <end position="115"/>
    </location>
</feature>
<evidence type="ECO:0000256" key="1">
    <source>
        <dbReference type="SAM" id="MobiDB-lite"/>
    </source>
</evidence>
<dbReference type="EMBL" id="JACBZR010000001">
    <property type="protein sequence ID" value="NYI78707.1"/>
    <property type="molecule type" value="Genomic_DNA"/>
</dbReference>
<reference evidence="2 3" key="1">
    <citation type="submission" date="2020-07" db="EMBL/GenBank/DDBJ databases">
        <title>Sequencing the genomes of 1000 actinobacteria strains.</title>
        <authorList>
            <person name="Klenk H.-P."/>
        </authorList>
    </citation>
    <scope>NUCLEOTIDE SEQUENCE [LARGE SCALE GENOMIC DNA]</scope>
    <source>
        <strain evidence="2 3">DSM 26487</strain>
    </source>
</reference>
<sequence length="115" mass="13310">MTWVRTGTEFPADAANVDLSDAAYRTHHEVITWICLVERMDCRIPRRMLRKVATTEGFEVAAKELVGLGWWRDRGDDFEVIHHADTIRSSLGAQRKQRETSKKTSRTYRLNHPGK</sequence>
<proteinExistence type="predicted"/>
<gene>
    <name evidence="2" type="ORF">BJ988_003355</name>
</gene>
<dbReference type="Proteomes" id="UP000564496">
    <property type="component" value="Unassembled WGS sequence"/>
</dbReference>
<comment type="caution">
    <text evidence="2">The sequence shown here is derived from an EMBL/GenBank/DDBJ whole genome shotgun (WGS) entry which is preliminary data.</text>
</comment>
<protein>
    <submittedName>
        <fullName evidence="2">Uncharacterized protein</fullName>
    </submittedName>
</protein>
<organism evidence="2 3">
    <name type="scientific">Nocardioides panzhihuensis</name>
    <dbReference type="NCBI Taxonomy" id="860243"/>
    <lineage>
        <taxon>Bacteria</taxon>
        <taxon>Bacillati</taxon>
        <taxon>Actinomycetota</taxon>
        <taxon>Actinomycetes</taxon>
        <taxon>Propionibacteriales</taxon>
        <taxon>Nocardioidaceae</taxon>
        <taxon>Nocardioides</taxon>
    </lineage>
</organism>
<keyword evidence="3" id="KW-1185">Reference proteome</keyword>
<name>A0A7Z0DNF5_9ACTN</name>